<gene>
    <name evidence="1" type="ORF">SNE40_012072</name>
</gene>
<dbReference type="AlphaFoldDB" id="A0AAN8JQR2"/>
<evidence type="ECO:0000313" key="1">
    <source>
        <dbReference type="EMBL" id="KAK6179795.1"/>
    </source>
</evidence>
<keyword evidence="2" id="KW-1185">Reference proteome</keyword>
<reference evidence="1 2" key="1">
    <citation type="submission" date="2024-01" db="EMBL/GenBank/DDBJ databases">
        <title>The genome of the rayed Mediterranean limpet Patella caerulea (Linnaeus, 1758).</title>
        <authorList>
            <person name="Anh-Thu Weber A."/>
            <person name="Halstead-Nussloch G."/>
        </authorList>
    </citation>
    <scope>NUCLEOTIDE SEQUENCE [LARGE SCALE GENOMIC DNA]</scope>
    <source>
        <strain evidence="1">AATW-2023a</strain>
        <tissue evidence="1">Whole specimen</tissue>
    </source>
</reference>
<comment type="caution">
    <text evidence="1">The sequence shown here is derived from an EMBL/GenBank/DDBJ whole genome shotgun (WGS) entry which is preliminary data.</text>
</comment>
<dbReference type="Proteomes" id="UP001347796">
    <property type="component" value="Unassembled WGS sequence"/>
</dbReference>
<proteinExistence type="predicted"/>
<name>A0AAN8JQR2_PATCE</name>
<protein>
    <submittedName>
        <fullName evidence="1">Uncharacterized protein</fullName>
    </submittedName>
</protein>
<dbReference type="EMBL" id="JAZGQO010000008">
    <property type="protein sequence ID" value="KAK6179795.1"/>
    <property type="molecule type" value="Genomic_DNA"/>
</dbReference>
<organism evidence="1 2">
    <name type="scientific">Patella caerulea</name>
    <name type="common">Rayed Mediterranean limpet</name>
    <dbReference type="NCBI Taxonomy" id="87958"/>
    <lineage>
        <taxon>Eukaryota</taxon>
        <taxon>Metazoa</taxon>
        <taxon>Spiralia</taxon>
        <taxon>Lophotrochozoa</taxon>
        <taxon>Mollusca</taxon>
        <taxon>Gastropoda</taxon>
        <taxon>Patellogastropoda</taxon>
        <taxon>Patelloidea</taxon>
        <taxon>Patellidae</taxon>
        <taxon>Patella</taxon>
    </lineage>
</organism>
<evidence type="ECO:0000313" key="2">
    <source>
        <dbReference type="Proteomes" id="UP001347796"/>
    </source>
</evidence>
<sequence length="185" mass="21314">MLPRVPGVKTCAFTRRVVAFNEPFASLGQTKTKVTALWHEAISGRNASDIASSFWNFFKQHIVIWVDNCTAQNNNWTFFSCLVSTNNSEDIDAETIQMKYLEAGHTFMLADSVHHQIECELKKYGDVRDWIEFMQVCKNAKCDVIEMKHSNFHDFIDASRRPKLTKTIPHVKLSEMAFMLFERGS</sequence>
<accession>A0AAN8JQR2</accession>